<dbReference type="RefSeq" id="WP_092882945.1">
    <property type="nucleotide sequence ID" value="NZ_FOOI01000005.1"/>
</dbReference>
<feature type="domain" description="N-acetyltransferase" evidence="1">
    <location>
        <begin position="13"/>
        <end position="187"/>
    </location>
</feature>
<keyword evidence="3" id="KW-1185">Reference proteome</keyword>
<dbReference type="Pfam" id="PF13508">
    <property type="entry name" value="Acetyltransf_7"/>
    <property type="match status" value="1"/>
</dbReference>
<evidence type="ECO:0000313" key="2">
    <source>
        <dbReference type="EMBL" id="NYH82535.1"/>
    </source>
</evidence>
<dbReference type="SUPFAM" id="SSF55729">
    <property type="entry name" value="Acyl-CoA N-acyltransferases (Nat)"/>
    <property type="match status" value="1"/>
</dbReference>
<protein>
    <submittedName>
        <fullName evidence="2">GNAT superfamily N-acetyltransferase</fullName>
    </submittedName>
</protein>
<comment type="caution">
    <text evidence="2">The sequence shown here is derived from an EMBL/GenBank/DDBJ whole genome shotgun (WGS) entry which is preliminary data.</text>
</comment>
<dbReference type="Proteomes" id="UP000533017">
    <property type="component" value="Unassembled WGS sequence"/>
</dbReference>
<dbReference type="Gene3D" id="3.40.630.30">
    <property type="match status" value="1"/>
</dbReference>
<dbReference type="InterPro" id="IPR016181">
    <property type="entry name" value="Acyl_CoA_acyltransferase"/>
</dbReference>
<name>A0ABX2RYV3_9ACTN</name>
<dbReference type="EMBL" id="JACBZA010000001">
    <property type="protein sequence ID" value="NYH82535.1"/>
    <property type="molecule type" value="Genomic_DNA"/>
</dbReference>
<dbReference type="InterPro" id="IPR000182">
    <property type="entry name" value="GNAT_dom"/>
</dbReference>
<evidence type="ECO:0000259" key="1">
    <source>
        <dbReference type="PROSITE" id="PS51186"/>
    </source>
</evidence>
<sequence length="197" mass="21436">MDAEVTRSPLGPFVVRKAVRGDATAIGEVHAAAWVTGFAHLFDRDYLAAAASRRRGMWSGLFDDPRMRDTTVLVAEDGSRSVGFAHFGPAGGWSDDKGLSTTLGEVYGFYAHPTAWGSGVAALLMSHAWIGLAEQSFGNVCLWTLEGAARARRFYGKAGFRGTGNARVHDFGGGRQLREVEYQRSLIGIHEDRHEVH</sequence>
<accession>A0ABX2RYV3</accession>
<gene>
    <name evidence="2" type="ORF">FHR37_001386</name>
</gene>
<proteinExistence type="predicted"/>
<organism evidence="2 3">
    <name type="scientific">Actinopolymorpha cephalotaxi</name>
    <dbReference type="NCBI Taxonomy" id="504797"/>
    <lineage>
        <taxon>Bacteria</taxon>
        <taxon>Bacillati</taxon>
        <taxon>Actinomycetota</taxon>
        <taxon>Actinomycetes</taxon>
        <taxon>Propionibacteriales</taxon>
        <taxon>Actinopolymorphaceae</taxon>
        <taxon>Actinopolymorpha</taxon>
    </lineage>
</organism>
<reference evidence="2 3" key="1">
    <citation type="submission" date="2020-07" db="EMBL/GenBank/DDBJ databases">
        <title>Sequencing the genomes of 1000 actinobacteria strains.</title>
        <authorList>
            <person name="Klenk H.-P."/>
        </authorList>
    </citation>
    <scope>NUCLEOTIDE SEQUENCE [LARGE SCALE GENOMIC DNA]</scope>
    <source>
        <strain evidence="2 3">DSM 45117</strain>
    </source>
</reference>
<evidence type="ECO:0000313" key="3">
    <source>
        <dbReference type="Proteomes" id="UP000533017"/>
    </source>
</evidence>
<dbReference type="PROSITE" id="PS51186">
    <property type="entry name" value="GNAT"/>
    <property type="match status" value="1"/>
</dbReference>